<organism evidence="3 4">
    <name type="scientific">Paraburkholderia franconis</name>
    <dbReference type="NCBI Taxonomy" id="2654983"/>
    <lineage>
        <taxon>Bacteria</taxon>
        <taxon>Pseudomonadati</taxon>
        <taxon>Pseudomonadota</taxon>
        <taxon>Betaproteobacteria</taxon>
        <taxon>Burkholderiales</taxon>
        <taxon>Burkholderiaceae</taxon>
        <taxon>Paraburkholderia</taxon>
    </lineage>
</organism>
<dbReference type="Proteomes" id="UP000484381">
    <property type="component" value="Unassembled WGS sequence"/>
</dbReference>
<dbReference type="AlphaFoldDB" id="A0A7X1NHD5"/>
<evidence type="ECO:0000313" key="3">
    <source>
        <dbReference type="EMBL" id="MPW22038.1"/>
    </source>
</evidence>
<feature type="chain" id="PRO_5031473763" description="DUF4148 domain-containing protein" evidence="2">
    <location>
        <begin position="25"/>
        <end position="91"/>
    </location>
</feature>
<comment type="caution">
    <text evidence="3">The sequence shown here is derived from an EMBL/GenBank/DDBJ whole genome shotgun (WGS) entry which is preliminary data.</text>
</comment>
<dbReference type="EMBL" id="WHNP01000056">
    <property type="protein sequence ID" value="MPW22038.1"/>
    <property type="molecule type" value="Genomic_DNA"/>
</dbReference>
<sequence length="91" mass="9185">MTKTKLIVALLVAVSVSATAPAFASGYGPAPFYKPSIGAPALQSGQSVRTVAAEREDATSSERTYGGAVSGASQSGIHVAATPRDSFPAHH</sequence>
<evidence type="ECO:0008006" key="5">
    <source>
        <dbReference type="Google" id="ProtNLM"/>
    </source>
</evidence>
<gene>
    <name evidence="3" type="ORF">GCT13_35630</name>
</gene>
<feature type="signal peptide" evidence="2">
    <location>
        <begin position="1"/>
        <end position="24"/>
    </location>
</feature>
<evidence type="ECO:0000256" key="2">
    <source>
        <dbReference type="SAM" id="SignalP"/>
    </source>
</evidence>
<name>A0A7X1NHD5_9BURK</name>
<evidence type="ECO:0000256" key="1">
    <source>
        <dbReference type="SAM" id="MobiDB-lite"/>
    </source>
</evidence>
<protein>
    <recommendedName>
        <fullName evidence="5">DUF4148 domain-containing protein</fullName>
    </recommendedName>
</protein>
<keyword evidence="4" id="KW-1185">Reference proteome</keyword>
<keyword evidence="2" id="KW-0732">Signal</keyword>
<evidence type="ECO:0000313" key="4">
    <source>
        <dbReference type="Proteomes" id="UP000484381"/>
    </source>
</evidence>
<dbReference type="RefSeq" id="WP_321574847.1">
    <property type="nucleotide sequence ID" value="NZ_WHNP01000056.1"/>
</dbReference>
<accession>A0A7X1NHD5</accession>
<feature type="region of interest" description="Disordered" evidence="1">
    <location>
        <begin position="48"/>
        <end position="91"/>
    </location>
</feature>
<proteinExistence type="predicted"/>
<reference evidence="3 4" key="1">
    <citation type="submission" date="2019-10" db="EMBL/GenBank/DDBJ databases">
        <title>Paraburkholderia sp. isolated from nodules of Mimosa pudica from Brazilian Atlantic Forest soils.</title>
        <authorList>
            <person name="Paulitsch F."/>
            <person name="Hungria M."/>
            <person name="Dall'Agnol R."/>
        </authorList>
    </citation>
    <scope>NUCLEOTIDE SEQUENCE [LARGE SCALE GENOMIC DNA]</scope>
    <source>
        <strain evidence="3 4">CNPSo 3157</strain>
    </source>
</reference>